<feature type="non-terminal residue" evidence="1">
    <location>
        <position position="178"/>
    </location>
</feature>
<organism evidence="1 2">
    <name type="scientific">Taxus chinensis</name>
    <name type="common">Chinese yew</name>
    <name type="synonym">Taxus wallichiana var. chinensis</name>
    <dbReference type="NCBI Taxonomy" id="29808"/>
    <lineage>
        <taxon>Eukaryota</taxon>
        <taxon>Viridiplantae</taxon>
        <taxon>Streptophyta</taxon>
        <taxon>Embryophyta</taxon>
        <taxon>Tracheophyta</taxon>
        <taxon>Spermatophyta</taxon>
        <taxon>Pinopsida</taxon>
        <taxon>Pinidae</taxon>
        <taxon>Conifers II</taxon>
        <taxon>Cupressales</taxon>
        <taxon>Taxaceae</taxon>
        <taxon>Taxus</taxon>
    </lineage>
</organism>
<sequence>LFFVIIWNVSSVTKASVDLLQLLPKMAMRIYLRNNSKLMTKDEMKGLFTDFSKEVQKEIHSLGKQLEQPDDEEKARADQIWVVLTLECGTATRVRVGSARGFGQIFRPLGGSAILWRAVWSISDSLLVYRPLLGRSSLVCRARQLTFLPDLDSSYFWRLIVLSGIVFGPWNHYFRPYL</sequence>
<proteinExistence type="predicted"/>
<feature type="non-terminal residue" evidence="1">
    <location>
        <position position="1"/>
    </location>
</feature>
<dbReference type="AlphaFoldDB" id="A0AA38G1R5"/>
<gene>
    <name evidence="1" type="ORF">KI387_023291</name>
</gene>
<name>A0AA38G1R5_TAXCH</name>
<dbReference type="Proteomes" id="UP000824469">
    <property type="component" value="Unassembled WGS sequence"/>
</dbReference>
<accession>A0AA38G1R5</accession>
<protein>
    <submittedName>
        <fullName evidence="1">Uncharacterized protein</fullName>
    </submittedName>
</protein>
<evidence type="ECO:0000313" key="1">
    <source>
        <dbReference type="EMBL" id="KAH9314664.1"/>
    </source>
</evidence>
<evidence type="ECO:0000313" key="2">
    <source>
        <dbReference type="Proteomes" id="UP000824469"/>
    </source>
</evidence>
<comment type="caution">
    <text evidence="1">The sequence shown here is derived from an EMBL/GenBank/DDBJ whole genome shotgun (WGS) entry which is preliminary data.</text>
</comment>
<keyword evidence="2" id="KW-1185">Reference proteome</keyword>
<dbReference type="EMBL" id="JAHRHJ020000005">
    <property type="protein sequence ID" value="KAH9314664.1"/>
    <property type="molecule type" value="Genomic_DNA"/>
</dbReference>
<reference evidence="1 2" key="1">
    <citation type="journal article" date="2021" name="Nat. Plants">
        <title>The Taxus genome provides insights into paclitaxel biosynthesis.</title>
        <authorList>
            <person name="Xiong X."/>
            <person name="Gou J."/>
            <person name="Liao Q."/>
            <person name="Li Y."/>
            <person name="Zhou Q."/>
            <person name="Bi G."/>
            <person name="Li C."/>
            <person name="Du R."/>
            <person name="Wang X."/>
            <person name="Sun T."/>
            <person name="Guo L."/>
            <person name="Liang H."/>
            <person name="Lu P."/>
            <person name="Wu Y."/>
            <person name="Zhang Z."/>
            <person name="Ro D.K."/>
            <person name="Shang Y."/>
            <person name="Huang S."/>
            <person name="Yan J."/>
        </authorList>
    </citation>
    <scope>NUCLEOTIDE SEQUENCE [LARGE SCALE GENOMIC DNA]</scope>
    <source>
        <strain evidence="1">Ta-2019</strain>
    </source>
</reference>